<gene>
    <name evidence="4" type="ORF">ACCI49_18495</name>
</gene>
<proteinExistence type="predicted"/>
<dbReference type="InterPro" id="IPR044150">
    <property type="entry name" value="HDAC_classIV"/>
</dbReference>
<protein>
    <submittedName>
        <fullName evidence="4">Histone deacetylase</fullName>
    </submittedName>
</protein>
<feature type="domain" description="Histone deacetylase" evidence="3">
    <location>
        <begin position="88"/>
        <end position="300"/>
    </location>
</feature>
<name>A0ABV4P3F0_9GAMM</name>
<dbReference type="InterPro" id="IPR023801">
    <property type="entry name" value="His_deacetylse_dom"/>
</dbReference>
<feature type="region of interest" description="Disordered" evidence="2">
    <location>
        <begin position="308"/>
        <end position="330"/>
    </location>
</feature>
<evidence type="ECO:0000256" key="1">
    <source>
        <dbReference type="ARBA" id="ARBA00022801"/>
    </source>
</evidence>
<dbReference type="RefSeq" id="WP_371840637.1">
    <property type="nucleotide sequence ID" value="NZ_JBGMEK010000059.1"/>
</dbReference>
<dbReference type="PANTHER" id="PTHR10625:SF23">
    <property type="entry name" value="HISTONE DEACETYLASE 11"/>
    <property type="match status" value="1"/>
</dbReference>
<reference evidence="4 5" key="1">
    <citation type="submission" date="2024-08" db="EMBL/GenBank/DDBJ databases">
        <authorList>
            <person name="Ishaq N."/>
        </authorList>
    </citation>
    <scope>NUCLEOTIDE SEQUENCE [LARGE SCALE GENOMIC DNA]</scope>
    <source>
        <strain evidence="4 5">DSM 18651</strain>
    </source>
</reference>
<dbReference type="InterPro" id="IPR023696">
    <property type="entry name" value="Ureohydrolase_dom_sf"/>
</dbReference>
<dbReference type="InterPro" id="IPR037138">
    <property type="entry name" value="His_deacetylse_dom_sf"/>
</dbReference>
<accession>A0ABV4P3F0</accession>
<dbReference type="SUPFAM" id="SSF52768">
    <property type="entry name" value="Arginase/deacetylase"/>
    <property type="match status" value="1"/>
</dbReference>
<dbReference type="CDD" id="cd09993">
    <property type="entry name" value="HDAC_classIV"/>
    <property type="match status" value="1"/>
</dbReference>
<keyword evidence="1" id="KW-0378">Hydrolase</keyword>
<evidence type="ECO:0000313" key="5">
    <source>
        <dbReference type="Proteomes" id="UP001569428"/>
    </source>
</evidence>
<evidence type="ECO:0000256" key="2">
    <source>
        <dbReference type="SAM" id="MobiDB-lite"/>
    </source>
</evidence>
<evidence type="ECO:0000313" key="4">
    <source>
        <dbReference type="EMBL" id="MFA0812903.1"/>
    </source>
</evidence>
<evidence type="ECO:0000259" key="3">
    <source>
        <dbReference type="Pfam" id="PF00850"/>
    </source>
</evidence>
<comment type="caution">
    <text evidence="4">The sequence shown here is derived from an EMBL/GenBank/DDBJ whole genome shotgun (WGS) entry which is preliminary data.</text>
</comment>
<sequence length="330" mass="37060">MNVIYSHNFNIRLGLVSYLHPFDGMKFQKIFNALKGNPKINFIEPAEPISMDLIDTFLSSMMRKKVRDPVFIFRALEVPKIPFISFSFLNKRVLSPMRWGVAGTMLGAKRALNDGGFYWNLSGGYHHAMQQNMEGFCIYNDIGICHQQLIKNGLLKPEDKVLIIDTDAHHGNGNAYTFMENKSVTILDIYNAGIYPTSSYTRDRVNISAPLMPGTEGREYLDQYKDALETLDDDYKLAFVVSGTDTLNSDRLGGLCLTIEDIAERERLTLRALSERCVPAVMLGGGGYSKESAKAVIEAISKCTDFAAPKRQKETESKQDREQNNLQSSA</sequence>
<dbReference type="PANTHER" id="PTHR10625">
    <property type="entry name" value="HISTONE DEACETYLASE HDAC1-RELATED"/>
    <property type="match status" value="1"/>
</dbReference>
<dbReference type="Gene3D" id="3.40.800.20">
    <property type="entry name" value="Histone deacetylase domain"/>
    <property type="match status" value="1"/>
</dbReference>
<dbReference type="Pfam" id="PF00850">
    <property type="entry name" value="Hist_deacetyl"/>
    <property type="match status" value="1"/>
</dbReference>
<organism evidence="4 5">
    <name type="scientific">Microbulbifer epialgicus</name>
    <dbReference type="NCBI Taxonomy" id="393907"/>
    <lineage>
        <taxon>Bacteria</taxon>
        <taxon>Pseudomonadati</taxon>
        <taxon>Pseudomonadota</taxon>
        <taxon>Gammaproteobacteria</taxon>
        <taxon>Cellvibrionales</taxon>
        <taxon>Microbulbiferaceae</taxon>
        <taxon>Microbulbifer</taxon>
    </lineage>
</organism>
<feature type="compositionally biased region" description="Basic and acidic residues" evidence="2">
    <location>
        <begin position="311"/>
        <end position="323"/>
    </location>
</feature>
<dbReference type="Proteomes" id="UP001569428">
    <property type="component" value="Unassembled WGS sequence"/>
</dbReference>
<keyword evidence="5" id="KW-1185">Reference proteome</keyword>
<dbReference type="EMBL" id="JBGMEK010000059">
    <property type="protein sequence ID" value="MFA0812903.1"/>
    <property type="molecule type" value="Genomic_DNA"/>
</dbReference>